<keyword evidence="11" id="KW-0735">Signal-anchor</keyword>
<keyword evidence="7" id="KW-0812">Transmembrane</keyword>
<dbReference type="InterPro" id="IPR002921">
    <property type="entry name" value="Fungal_lipase-type"/>
</dbReference>
<accession>A0A0B7N3N9</accession>
<keyword evidence="16" id="KW-0325">Glycoprotein</keyword>
<evidence type="ECO:0000256" key="18">
    <source>
        <dbReference type="ARBA" id="ARBA00029828"/>
    </source>
</evidence>
<feature type="domain" description="Fungal lipase-type" evidence="19">
    <location>
        <begin position="5"/>
        <end position="30"/>
    </location>
</feature>
<comment type="function">
    <text evidence="17">Lipase which is essential for lysis of subvacuolar cytoplasm to vacuole targeted bodies and intravacuolar autophagic bodies. Involved in the lysis of intravacuolar multivesicular body (MVB) vesicles. The intravacuolar membrane disintegration by ATG15 is critical to life span extension.</text>
</comment>
<dbReference type="Proteomes" id="UP000054107">
    <property type="component" value="Unassembled WGS sequence"/>
</dbReference>
<keyword evidence="21" id="KW-1185">Reference proteome</keyword>
<dbReference type="CDD" id="cd00741">
    <property type="entry name" value="Lipase"/>
    <property type="match status" value="1"/>
</dbReference>
<evidence type="ECO:0000259" key="19">
    <source>
        <dbReference type="Pfam" id="PF01764"/>
    </source>
</evidence>
<sequence>MYMDVADKYPEATIWLTGHSLGGAIAALVGQTFGVPAVSFGDRLASERLHLPRAPGAKDTPIWHFGHTADPIFIGVCTGPASGFFYAGFALETGCHTSKVCVWDTVKDNGWRVDIATHRIATVVDILKKPGEFPLPKCKVEVDCQDCGL</sequence>
<dbReference type="AlphaFoldDB" id="A0A0B7N3N9"/>
<comment type="similarity">
    <text evidence="4">Belongs to the AB hydrolase superfamily. Lipase family.</text>
</comment>
<evidence type="ECO:0000313" key="21">
    <source>
        <dbReference type="Proteomes" id="UP000054107"/>
    </source>
</evidence>
<dbReference type="InterPro" id="IPR050805">
    <property type="entry name" value="ATG15_Lipase"/>
</dbReference>
<dbReference type="GO" id="GO:0034727">
    <property type="term" value="P:piecemeal microautophagy of the nucleus"/>
    <property type="evidence" value="ECO:0007669"/>
    <property type="project" value="TreeGrafter"/>
</dbReference>
<proteinExistence type="inferred from homology"/>
<evidence type="ECO:0000256" key="10">
    <source>
        <dbReference type="ARBA" id="ARBA00022963"/>
    </source>
</evidence>
<evidence type="ECO:0000256" key="12">
    <source>
        <dbReference type="ARBA" id="ARBA00022989"/>
    </source>
</evidence>
<keyword evidence="13" id="KW-0072">Autophagy</keyword>
<dbReference type="GO" id="GO:0046461">
    <property type="term" value="P:neutral lipid catabolic process"/>
    <property type="evidence" value="ECO:0007669"/>
    <property type="project" value="TreeGrafter"/>
</dbReference>
<dbReference type="GO" id="GO:0004620">
    <property type="term" value="F:phospholipase activity"/>
    <property type="evidence" value="ECO:0007669"/>
    <property type="project" value="TreeGrafter"/>
</dbReference>
<evidence type="ECO:0000256" key="3">
    <source>
        <dbReference type="ARBA" id="ARBA00004343"/>
    </source>
</evidence>
<dbReference type="SUPFAM" id="SSF53474">
    <property type="entry name" value="alpha/beta-Hydrolases"/>
    <property type="match status" value="1"/>
</dbReference>
<dbReference type="Pfam" id="PF01764">
    <property type="entry name" value="Lipase_3"/>
    <property type="match status" value="1"/>
</dbReference>
<keyword evidence="15" id="KW-0472">Membrane</keyword>
<evidence type="ECO:0000256" key="2">
    <source>
        <dbReference type="ARBA" id="ARBA00004270"/>
    </source>
</evidence>
<comment type="subunit">
    <text evidence="5">Binds to both phosphatidylinositol (PI) and phosphatidylinositol 3,5-bisphosphate (PIP2).</text>
</comment>
<keyword evidence="10" id="KW-0442">Lipid degradation</keyword>
<evidence type="ECO:0000256" key="1">
    <source>
        <dbReference type="ARBA" id="ARBA00001024"/>
    </source>
</evidence>
<evidence type="ECO:0000256" key="9">
    <source>
        <dbReference type="ARBA" id="ARBA00022801"/>
    </source>
</evidence>
<evidence type="ECO:0000256" key="6">
    <source>
        <dbReference type="ARBA" id="ARBA00013279"/>
    </source>
</evidence>
<dbReference type="EMBL" id="LN723094">
    <property type="protein sequence ID" value="CEP10053.1"/>
    <property type="molecule type" value="Genomic_DNA"/>
</dbReference>
<dbReference type="GO" id="GO:0006660">
    <property type="term" value="P:phosphatidylserine catabolic process"/>
    <property type="evidence" value="ECO:0007669"/>
    <property type="project" value="TreeGrafter"/>
</dbReference>
<dbReference type="InterPro" id="IPR029058">
    <property type="entry name" value="AB_hydrolase_fold"/>
</dbReference>
<dbReference type="GO" id="GO:0034496">
    <property type="term" value="P:multivesicular body membrane disassembly"/>
    <property type="evidence" value="ECO:0007669"/>
    <property type="project" value="TreeGrafter"/>
</dbReference>
<comment type="subcellular location">
    <subcellularLocation>
        <location evidence="3">Endosome</location>
        <location evidence="3">Multivesicular body membrane</location>
        <topology evidence="3">Single-pass type II membrane protein</topology>
    </subcellularLocation>
    <subcellularLocation>
        <location evidence="2">Prevacuolar compartment membrane</location>
        <topology evidence="2">Single-pass type II membrane protein</topology>
    </subcellularLocation>
</comment>
<keyword evidence="8" id="KW-0967">Endosome</keyword>
<evidence type="ECO:0000256" key="14">
    <source>
        <dbReference type="ARBA" id="ARBA00023098"/>
    </source>
</evidence>
<dbReference type="OrthoDB" id="58570at2759"/>
<evidence type="ECO:0000256" key="15">
    <source>
        <dbReference type="ARBA" id="ARBA00023136"/>
    </source>
</evidence>
<evidence type="ECO:0000256" key="13">
    <source>
        <dbReference type="ARBA" id="ARBA00023006"/>
    </source>
</evidence>
<name>A0A0B7N3N9_9FUNG</name>
<reference evidence="20 21" key="1">
    <citation type="submission" date="2014-09" db="EMBL/GenBank/DDBJ databases">
        <authorList>
            <person name="Ellenberger Sabrina"/>
        </authorList>
    </citation>
    <scope>NUCLEOTIDE SEQUENCE [LARGE SCALE GENOMIC DNA]</scope>
    <source>
        <strain evidence="20 21">CBS 412.66</strain>
    </source>
</reference>
<evidence type="ECO:0000256" key="8">
    <source>
        <dbReference type="ARBA" id="ARBA00022753"/>
    </source>
</evidence>
<dbReference type="PANTHER" id="PTHR47175:SF2">
    <property type="entry name" value="LIPASE ATG15-RELATED"/>
    <property type="match status" value="1"/>
</dbReference>
<evidence type="ECO:0000256" key="5">
    <source>
        <dbReference type="ARBA" id="ARBA00011137"/>
    </source>
</evidence>
<gene>
    <name evidence="20" type="primary">PARPA_03672.1 scaffold 9273</name>
</gene>
<evidence type="ECO:0000256" key="7">
    <source>
        <dbReference type="ARBA" id="ARBA00022692"/>
    </source>
</evidence>
<comment type="catalytic activity">
    <reaction evidence="1">
        <text>a triacylglycerol + H2O = a diacylglycerol + a fatty acid + H(+)</text>
        <dbReference type="Rhea" id="RHEA:12044"/>
        <dbReference type="ChEBI" id="CHEBI:15377"/>
        <dbReference type="ChEBI" id="CHEBI:15378"/>
        <dbReference type="ChEBI" id="CHEBI:17855"/>
        <dbReference type="ChEBI" id="CHEBI:18035"/>
        <dbReference type="ChEBI" id="CHEBI:28868"/>
        <dbReference type="EC" id="3.1.1.3"/>
    </reaction>
</comment>
<evidence type="ECO:0000313" key="20">
    <source>
        <dbReference type="EMBL" id="CEP10053.1"/>
    </source>
</evidence>
<dbReference type="Gene3D" id="3.40.50.1820">
    <property type="entry name" value="alpha/beta hydrolase"/>
    <property type="match status" value="1"/>
</dbReference>
<dbReference type="GO" id="GO:0005775">
    <property type="term" value="C:vacuolar lumen"/>
    <property type="evidence" value="ECO:0007669"/>
    <property type="project" value="TreeGrafter"/>
</dbReference>
<dbReference type="GO" id="GO:0032585">
    <property type="term" value="C:multivesicular body membrane"/>
    <property type="evidence" value="ECO:0007669"/>
    <property type="project" value="UniProtKB-SubCell"/>
</dbReference>
<evidence type="ECO:0000256" key="17">
    <source>
        <dbReference type="ARBA" id="ARBA00024663"/>
    </source>
</evidence>
<protein>
    <recommendedName>
        <fullName evidence="6">triacylglycerol lipase</fullName>
        <ecNumber evidence="6">3.1.1.3</ecNumber>
    </recommendedName>
    <alternativeName>
        <fullName evidence="18">Autophagy-related protein 15</fullName>
    </alternativeName>
</protein>
<dbReference type="STRING" id="35722.A0A0B7N3N9"/>
<keyword evidence="14" id="KW-0443">Lipid metabolism</keyword>
<dbReference type="PANTHER" id="PTHR47175">
    <property type="entry name" value="LIPASE ATG15-RELATED"/>
    <property type="match status" value="1"/>
</dbReference>
<evidence type="ECO:0000256" key="16">
    <source>
        <dbReference type="ARBA" id="ARBA00023180"/>
    </source>
</evidence>
<dbReference type="EC" id="3.1.1.3" evidence="6"/>
<evidence type="ECO:0000256" key="11">
    <source>
        <dbReference type="ARBA" id="ARBA00022968"/>
    </source>
</evidence>
<dbReference type="GO" id="GO:0004806">
    <property type="term" value="F:triacylglycerol lipase activity"/>
    <property type="evidence" value="ECO:0007669"/>
    <property type="project" value="UniProtKB-EC"/>
</dbReference>
<evidence type="ECO:0000256" key="4">
    <source>
        <dbReference type="ARBA" id="ARBA00010701"/>
    </source>
</evidence>
<keyword evidence="12" id="KW-1133">Transmembrane helix</keyword>
<keyword evidence="9" id="KW-0378">Hydrolase</keyword>
<organism evidence="20 21">
    <name type="scientific">Parasitella parasitica</name>
    <dbReference type="NCBI Taxonomy" id="35722"/>
    <lineage>
        <taxon>Eukaryota</taxon>
        <taxon>Fungi</taxon>
        <taxon>Fungi incertae sedis</taxon>
        <taxon>Mucoromycota</taxon>
        <taxon>Mucoromycotina</taxon>
        <taxon>Mucoromycetes</taxon>
        <taxon>Mucorales</taxon>
        <taxon>Mucorineae</taxon>
        <taxon>Mucoraceae</taxon>
        <taxon>Parasitella</taxon>
    </lineage>
</organism>